<dbReference type="Pfam" id="PF00561">
    <property type="entry name" value="Abhydrolase_1"/>
    <property type="match status" value="1"/>
</dbReference>
<proteinExistence type="predicted"/>
<evidence type="ECO:0000313" key="3">
    <source>
        <dbReference type="Proteomes" id="UP001634007"/>
    </source>
</evidence>
<dbReference type="InterPro" id="IPR029058">
    <property type="entry name" value="AB_hydrolase_fold"/>
</dbReference>
<dbReference type="PANTHER" id="PTHR43139:SF22">
    <property type="entry name" value="AB HYDROLASE-1 DOMAIN-CONTAINING PROTEIN"/>
    <property type="match status" value="1"/>
</dbReference>
<feature type="domain" description="AB hydrolase-1" evidence="1">
    <location>
        <begin position="48"/>
        <end position="150"/>
    </location>
</feature>
<dbReference type="SUPFAM" id="SSF53474">
    <property type="entry name" value="alpha/beta-Hydrolases"/>
    <property type="match status" value="1"/>
</dbReference>
<dbReference type="InterPro" id="IPR052370">
    <property type="entry name" value="Meta-cleavage_hydrolase"/>
</dbReference>
<dbReference type="AlphaFoldDB" id="A0ABD3K4V6"/>
<dbReference type="InterPro" id="IPR000073">
    <property type="entry name" value="AB_hydrolase_1"/>
</dbReference>
<name>A0ABD3K4V6_EUCGL</name>
<keyword evidence="3" id="KW-1185">Reference proteome</keyword>
<protein>
    <recommendedName>
        <fullName evidence="1">AB hydrolase-1 domain-containing protein</fullName>
    </recommendedName>
</protein>
<evidence type="ECO:0000259" key="1">
    <source>
        <dbReference type="Pfam" id="PF00561"/>
    </source>
</evidence>
<dbReference type="EMBL" id="JBJKBG010000007">
    <property type="protein sequence ID" value="KAL3730710.1"/>
    <property type="molecule type" value="Genomic_DNA"/>
</dbReference>
<evidence type="ECO:0000313" key="2">
    <source>
        <dbReference type="EMBL" id="KAL3730710.1"/>
    </source>
</evidence>
<organism evidence="2 3">
    <name type="scientific">Eucalyptus globulus</name>
    <name type="common">Tasmanian blue gum</name>
    <dbReference type="NCBI Taxonomy" id="34317"/>
    <lineage>
        <taxon>Eukaryota</taxon>
        <taxon>Viridiplantae</taxon>
        <taxon>Streptophyta</taxon>
        <taxon>Embryophyta</taxon>
        <taxon>Tracheophyta</taxon>
        <taxon>Spermatophyta</taxon>
        <taxon>Magnoliopsida</taxon>
        <taxon>eudicotyledons</taxon>
        <taxon>Gunneridae</taxon>
        <taxon>Pentapetalae</taxon>
        <taxon>rosids</taxon>
        <taxon>malvids</taxon>
        <taxon>Myrtales</taxon>
        <taxon>Myrtaceae</taxon>
        <taxon>Myrtoideae</taxon>
        <taxon>Eucalypteae</taxon>
        <taxon>Eucalyptus</taxon>
    </lineage>
</organism>
<dbReference type="Proteomes" id="UP001634007">
    <property type="component" value="Unassembled WGS sequence"/>
</dbReference>
<dbReference type="Gene3D" id="3.40.50.1820">
    <property type="entry name" value="alpha/beta hydrolase"/>
    <property type="match status" value="1"/>
</dbReference>
<gene>
    <name evidence="2" type="ORF">ACJRO7_027700</name>
</gene>
<reference evidence="2 3" key="1">
    <citation type="submission" date="2024-11" db="EMBL/GenBank/DDBJ databases">
        <title>Chromosome-level genome assembly of Eucalyptus globulus Labill. provides insights into its genome evolution.</title>
        <authorList>
            <person name="Li X."/>
        </authorList>
    </citation>
    <scope>NUCLEOTIDE SEQUENCE [LARGE SCALE GENOMIC DNA]</scope>
    <source>
        <strain evidence="2">CL2024</strain>
        <tissue evidence="2">Fresh tender leaves</tissue>
    </source>
</reference>
<accession>A0ABD3K4V6</accession>
<dbReference type="PANTHER" id="PTHR43139">
    <property type="entry name" value="SI:DKEY-122A22.2"/>
    <property type="match status" value="1"/>
</dbReference>
<comment type="caution">
    <text evidence="2">The sequence shown here is derived from an EMBL/GenBank/DDBJ whole genome shotgun (WGS) entry which is preliminary data.</text>
</comment>
<sequence length="311" mass="34383">MVNTIKLYQPLMRAAMKLAGVRPRKIEIEPGTVMNFWAPTRTPNKNKNAVVFLHSFVGDGMITWQLQVLALARKYAVYVPDLLFFGGSATGDSRRTVDFQAECVAKGLAALGLQQCTVVGSSYGGMVAFKLAESRPELVKSVVGTCTVPVLTESISKECLERLGFPTWSDLLLPNSVDGVKKMFEVGSHKLPRIPNRVFEDGLEVMFDYRKEKAELLEALVIPDEDFTLPDYSQKVHLVCGADDNIFNVGLVKDIKGKLGNKATMECIEKAGHLAMLERPFVYNKCLKRILASIYGSVQEGDSRSQGWIGD</sequence>